<gene>
    <name evidence="2" type="ORF">GGR06_000560</name>
</gene>
<evidence type="ECO:0000256" key="1">
    <source>
        <dbReference type="SAM" id="Phobius"/>
    </source>
</evidence>
<dbReference type="AlphaFoldDB" id="A0A840D1Z9"/>
<protein>
    <recommendedName>
        <fullName evidence="4">Transposase</fullName>
    </recommendedName>
</protein>
<keyword evidence="1" id="KW-0812">Transmembrane</keyword>
<dbReference type="Proteomes" id="UP000560658">
    <property type="component" value="Unassembled WGS sequence"/>
</dbReference>
<dbReference type="RefSeq" id="WP_044164058.1">
    <property type="nucleotide sequence ID" value="NZ_JACIER010000002.1"/>
</dbReference>
<evidence type="ECO:0000313" key="2">
    <source>
        <dbReference type="EMBL" id="MBB4042795.1"/>
    </source>
</evidence>
<keyword evidence="3" id="KW-1185">Reference proteome</keyword>
<keyword evidence="1" id="KW-0472">Membrane</keyword>
<evidence type="ECO:0008006" key="4">
    <source>
        <dbReference type="Google" id="ProtNLM"/>
    </source>
</evidence>
<reference evidence="2" key="1">
    <citation type="submission" date="2020-08" db="EMBL/GenBank/DDBJ databases">
        <title>Genomic Encyclopedia of Type Strains, Phase IV (KMG-IV): sequencing the most valuable type-strain genomes for metagenomic binning, comparative biology and taxonomic classification.</title>
        <authorList>
            <person name="Goeker M."/>
        </authorList>
    </citation>
    <scope>NUCLEOTIDE SEQUENCE [LARGE SCALE GENOMIC DNA]</scope>
    <source>
        <strain evidence="2">DSM 105720</strain>
    </source>
</reference>
<dbReference type="EMBL" id="JACIER010000002">
    <property type="protein sequence ID" value="MBB4042795.1"/>
    <property type="molecule type" value="Genomic_DNA"/>
</dbReference>
<feature type="transmembrane region" description="Helical" evidence="1">
    <location>
        <begin position="20"/>
        <end position="40"/>
    </location>
</feature>
<evidence type="ECO:0000313" key="3">
    <source>
        <dbReference type="Proteomes" id="UP000560658"/>
    </source>
</evidence>
<organism evidence="2 3">
    <name type="scientific">Bacteroides reticulotermitis</name>
    <dbReference type="NCBI Taxonomy" id="1133319"/>
    <lineage>
        <taxon>Bacteria</taxon>
        <taxon>Pseudomonadati</taxon>
        <taxon>Bacteroidota</taxon>
        <taxon>Bacteroidia</taxon>
        <taxon>Bacteroidales</taxon>
        <taxon>Bacteroidaceae</taxon>
        <taxon>Bacteroides</taxon>
    </lineage>
</organism>
<name>A0A840D1Z9_9BACE</name>
<proteinExistence type="predicted"/>
<keyword evidence="1" id="KW-1133">Transmembrane helix</keyword>
<accession>A0A840D1Z9</accession>
<sequence>MESINNRNKEKKASHISGCYRMIAQMNVICYLVQIWIGLFRKFVELARQTPSGINWMNALYRRLAGFLLNRKKYCFEVKVSLFQAQTMLALSEVDSG</sequence>
<comment type="caution">
    <text evidence="2">The sequence shown here is derived from an EMBL/GenBank/DDBJ whole genome shotgun (WGS) entry which is preliminary data.</text>
</comment>